<name>A0A843VCB7_COLES</name>
<sequence length="129" mass="14146">MPAATAKEWPPPPCFKHHTDVAYTKEMPPPRHEHHEHIGEAKGLGGRQKEEEEEERKERGGNGAPASVLNRWPPRCDGSGWRDNNYVATALQVATAYPGAAPKVIKPRRSGNHNAAACQVTSTSYTPDT</sequence>
<dbReference type="Proteomes" id="UP000652761">
    <property type="component" value="Unassembled WGS sequence"/>
</dbReference>
<gene>
    <name evidence="2" type="ORF">Taro_024809</name>
</gene>
<feature type="compositionally biased region" description="Polar residues" evidence="1">
    <location>
        <begin position="119"/>
        <end position="129"/>
    </location>
</feature>
<evidence type="ECO:0000313" key="2">
    <source>
        <dbReference type="EMBL" id="MQL92177.1"/>
    </source>
</evidence>
<dbReference type="AlphaFoldDB" id="A0A843VCB7"/>
<accession>A0A843VCB7</accession>
<feature type="region of interest" description="Disordered" evidence="1">
    <location>
        <begin position="104"/>
        <end position="129"/>
    </location>
</feature>
<protein>
    <submittedName>
        <fullName evidence="2">Uncharacterized protein</fullName>
    </submittedName>
</protein>
<evidence type="ECO:0000313" key="3">
    <source>
        <dbReference type="Proteomes" id="UP000652761"/>
    </source>
</evidence>
<organism evidence="2 3">
    <name type="scientific">Colocasia esculenta</name>
    <name type="common">Wild taro</name>
    <name type="synonym">Arum esculentum</name>
    <dbReference type="NCBI Taxonomy" id="4460"/>
    <lineage>
        <taxon>Eukaryota</taxon>
        <taxon>Viridiplantae</taxon>
        <taxon>Streptophyta</taxon>
        <taxon>Embryophyta</taxon>
        <taxon>Tracheophyta</taxon>
        <taxon>Spermatophyta</taxon>
        <taxon>Magnoliopsida</taxon>
        <taxon>Liliopsida</taxon>
        <taxon>Araceae</taxon>
        <taxon>Aroideae</taxon>
        <taxon>Colocasieae</taxon>
        <taxon>Colocasia</taxon>
    </lineage>
</organism>
<reference evidence="2" key="1">
    <citation type="submission" date="2017-07" db="EMBL/GenBank/DDBJ databases">
        <title>Taro Niue Genome Assembly and Annotation.</title>
        <authorList>
            <person name="Atibalentja N."/>
            <person name="Keating K."/>
            <person name="Fields C.J."/>
        </authorList>
    </citation>
    <scope>NUCLEOTIDE SEQUENCE</scope>
    <source>
        <strain evidence="2">Niue_2</strain>
        <tissue evidence="2">Leaf</tissue>
    </source>
</reference>
<dbReference type="EMBL" id="NMUH01001420">
    <property type="protein sequence ID" value="MQL92177.1"/>
    <property type="molecule type" value="Genomic_DNA"/>
</dbReference>
<keyword evidence="3" id="KW-1185">Reference proteome</keyword>
<feature type="region of interest" description="Disordered" evidence="1">
    <location>
        <begin position="1"/>
        <end position="76"/>
    </location>
</feature>
<comment type="caution">
    <text evidence="2">The sequence shown here is derived from an EMBL/GenBank/DDBJ whole genome shotgun (WGS) entry which is preliminary data.</text>
</comment>
<proteinExistence type="predicted"/>
<evidence type="ECO:0000256" key="1">
    <source>
        <dbReference type="SAM" id="MobiDB-lite"/>
    </source>
</evidence>
<feature type="compositionally biased region" description="Basic and acidic residues" evidence="1">
    <location>
        <begin position="28"/>
        <end position="40"/>
    </location>
</feature>